<proteinExistence type="predicted"/>
<organism evidence="1 2">
    <name type="scientific">Roseibium algae</name>
    <dbReference type="NCBI Taxonomy" id="3123038"/>
    <lineage>
        <taxon>Bacteria</taxon>
        <taxon>Pseudomonadati</taxon>
        <taxon>Pseudomonadota</taxon>
        <taxon>Alphaproteobacteria</taxon>
        <taxon>Hyphomicrobiales</taxon>
        <taxon>Stappiaceae</taxon>
        <taxon>Roseibium</taxon>
    </lineage>
</organism>
<comment type="caution">
    <text evidence="1">The sequence shown here is derived from an EMBL/GenBank/DDBJ whole genome shotgun (WGS) entry which is preliminary data.</text>
</comment>
<dbReference type="Proteomes" id="UP001385499">
    <property type="component" value="Unassembled WGS sequence"/>
</dbReference>
<dbReference type="EMBL" id="JBAKIA010000005">
    <property type="protein sequence ID" value="MEJ8474441.1"/>
    <property type="molecule type" value="Genomic_DNA"/>
</dbReference>
<accession>A0ABU8TJV3</accession>
<evidence type="ECO:0000313" key="2">
    <source>
        <dbReference type="Proteomes" id="UP001385499"/>
    </source>
</evidence>
<name>A0ABU8TJV3_9HYPH</name>
<dbReference type="InterPro" id="IPR009734">
    <property type="entry name" value="Myoviridae_GpU"/>
</dbReference>
<gene>
    <name evidence="1" type="ORF">V6575_10105</name>
</gene>
<dbReference type="RefSeq" id="WP_340274187.1">
    <property type="nucleotide sequence ID" value="NZ_JBAKIA010000005.1"/>
</dbReference>
<dbReference type="Pfam" id="PF06995">
    <property type="entry name" value="Phage_P2_GpU"/>
    <property type="match status" value="1"/>
</dbReference>
<keyword evidence="2" id="KW-1185">Reference proteome</keyword>
<sequence length="144" mass="15557">MLYMLGTVEIDTRPFSADDVQRNGTADLVKKPVIGGMAPSEFTGDGGETLTISGQLLPSKIGGLTELEALQEMRRQGARFPVMRGDGARLGTFAIAAISESHKTLLRDGVGFVVSYSIQMQRVQQDQGGRRQTVQGLLSLFNNL</sequence>
<reference evidence="1 2" key="1">
    <citation type="submission" date="2024-02" db="EMBL/GenBank/DDBJ databases">
        <title>Roseibium algae sp. nov., isolated from marine alga (Grateloupia sp.), showing potential in myo-inositol conversion.</title>
        <authorList>
            <person name="Wang Y."/>
        </authorList>
    </citation>
    <scope>NUCLEOTIDE SEQUENCE [LARGE SCALE GENOMIC DNA]</scope>
    <source>
        <strain evidence="1 2">H3510</strain>
    </source>
</reference>
<protein>
    <submittedName>
        <fullName evidence="1">Phage tail protein</fullName>
    </submittedName>
</protein>
<evidence type="ECO:0000313" key="1">
    <source>
        <dbReference type="EMBL" id="MEJ8474441.1"/>
    </source>
</evidence>